<evidence type="ECO:0000256" key="6">
    <source>
        <dbReference type="ARBA" id="ARBA00023315"/>
    </source>
</evidence>
<dbReference type="GO" id="GO:0005506">
    <property type="term" value="F:iron ion binding"/>
    <property type="evidence" value="ECO:0007669"/>
    <property type="project" value="UniProtKB-UniRule"/>
</dbReference>
<gene>
    <name evidence="8 10" type="primary">tsaD</name>
    <name evidence="10" type="ORF">DWZ83_09790</name>
</gene>
<feature type="binding site" evidence="8">
    <location>
        <position position="114"/>
    </location>
    <ligand>
        <name>Fe cation</name>
        <dbReference type="ChEBI" id="CHEBI:24875"/>
    </ligand>
</feature>
<dbReference type="NCBIfam" id="TIGR00329">
    <property type="entry name" value="gcp_kae1"/>
    <property type="match status" value="1"/>
</dbReference>
<dbReference type="Pfam" id="PF00814">
    <property type="entry name" value="TsaD"/>
    <property type="match status" value="1"/>
</dbReference>
<keyword evidence="4 8" id="KW-0479">Metal-binding</keyword>
<reference evidence="10 11" key="1">
    <citation type="submission" date="2018-08" db="EMBL/GenBank/DDBJ databases">
        <title>A genome reference for cultivated species of the human gut microbiota.</title>
        <authorList>
            <person name="Zou Y."/>
            <person name="Xue W."/>
            <person name="Luo G."/>
        </authorList>
    </citation>
    <scope>NUCLEOTIDE SEQUENCE [LARGE SCALE GENOMIC DNA]</scope>
    <source>
        <strain evidence="10 11">AF35-6BH</strain>
    </source>
</reference>
<dbReference type="EMBL" id="QRPK01000084">
    <property type="protein sequence ID" value="RHM06472.1"/>
    <property type="molecule type" value="Genomic_DNA"/>
</dbReference>
<dbReference type="NCBIfam" id="TIGR03723">
    <property type="entry name" value="T6A_TsaD_YgjD"/>
    <property type="match status" value="1"/>
</dbReference>
<dbReference type="Proteomes" id="UP000284868">
    <property type="component" value="Unassembled WGS sequence"/>
</dbReference>
<feature type="binding site" evidence="8">
    <location>
        <position position="118"/>
    </location>
    <ligand>
        <name>Fe cation</name>
        <dbReference type="ChEBI" id="CHEBI:24875"/>
    </ligand>
</feature>
<keyword evidence="1 8" id="KW-0963">Cytoplasm</keyword>
<dbReference type="GO" id="GO:0005737">
    <property type="term" value="C:cytoplasm"/>
    <property type="evidence" value="ECO:0007669"/>
    <property type="project" value="UniProtKB-SubCell"/>
</dbReference>
<name>A0A415P127_9FIRM</name>
<evidence type="ECO:0000256" key="8">
    <source>
        <dbReference type="HAMAP-Rule" id="MF_01445"/>
    </source>
</evidence>
<comment type="similarity">
    <text evidence="8">Belongs to the KAE1 / TsaD family.</text>
</comment>
<dbReference type="EC" id="2.3.1.234" evidence="8"/>
<dbReference type="OrthoDB" id="9806197at2"/>
<feature type="domain" description="Gcp-like" evidence="9">
    <location>
        <begin position="26"/>
        <end position="310"/>
    </location>
</feature>
<evidence type="ECO:0000256" key="2">
    <source>
        <dbReference type="ARBA" id="ARBA00022679"/>
    </source>
</evidence>
<dbReference type="PRINTS" id="PR00789">
    <property type="entry name" value="OSIALOPTASE"/>
</dbReference>
<feature type="binding site" evidence="8">
    <location>
        <position position="304"/>
    </location>
    <ligand>
        <name>Fe cation</name>
        <dbReference type="ChEBI" id="CHEBI:24875"/>
    </ligand>
</feature>
<keyword evidence="6 8" id="KW-0012">Acyltransferase</keyword>
<evidence type="ECO:0000313" key="10">
    <source>
        <dbReference type="EMBL" id="RHM06472.1"/>
    </source>
</evidence>
<evidence type="ECO:0000256" key="5">
    <source>
        <dbReference type="ARBA" id="ARBA00023004"/>
    </source>
</evidence>
<dbReference type="AlphaFoldDB" id="A0A415P127"/>
<comment type="subcellular location">
    <subcellularLocation>
        <location evidence="8">Cytoplasm</location>
    </subcellularLocation>
</comment>
<dbReference type="PANTHER" id="PTHR11735">
    <property type="entry name" value="TRNA N6-ADENOSINE THREONYLCARBAMOYLTRANSFERASE"/>
    <property type="match status" value="1"/>
</dbReference>
<feature type="binding site" evidence="8">
    <location>
        <position position="274"/>
    </location>
    <ligand>
        <name>substrate</name>
    </ligand>
</feature>
<dbReference type="FunFam" id="3.30.420.40:FF:000012">
    <property type="entry name" value="tRNA N6-adenosine threonylcarbamoyltransferase"/>
    <property type="match status" value="1"/>
</dbReference>
<evidence type="ECO:0000259" key="9">
    <source>
        <dbReference type="Pfam" id="PF00814"/>
    </source>
</evidence>
<evidence type="ECO:0000313" key="11">
    <source>
        <dbReference type="Proteomes" id="UP000284868"/>
    </source>
</evidence>
<comment type="caution">
    <text evidence="10">The sequence shown here is derived from an EMBL/GenBank/DDBJ whole genome shotgun (WGS) entry which is preliminary data.</text>
</comment>
<protein>
    <recommendedName>
        <fullName evidence="8">tRNA N6-adenosine threonylcarbamoyltransferase</fullName>
        <ecNumber evidence="8">2.3.1.234</ecNumber>
    </recommendedName>
    <alternativeName>
        <fullName evidence="8">N6-L-threonylcarbamoyladenine synthase</fullName>
        <shortName evidence="8">t(6)A synthase</shortName>
    </alternativeName>
    <alternativeName>
        <fullName evidence="8">t(6)A37 threonylcarbamoyladenosine biosynthesis protein TsaD</fullName>
    </alternativeName>
    <alternativeName>
        <fullName evidence="8">tRNA threonylcarbamoyladenosine biosynthesis protein TsaD</fullName>
    </alternativeName>
</protein>
<dbReference type="HAMAP" id="MF_01445">
    <property type="entry name" value="TsaD"/>
    <property type="match status" value="1"/>
</dbReference>
<keyword evidence="5 8" id="KW-0408">Iron</keyword>
<dbReference type="PANTHER" id="PTHR11735:SF6">
    <property type="entry name" value="TRNA N6-ADENOSINE THREONYLCARBAMOYLTRANSFERASE, MITOCHONDRIAL"/>
    <property type="match status" value="1"/>
</dbReference>
<feature type="binding site" evidence="8">
    <location>
        <position position="182"/>
    </location>
    <ligand>
        <name>substrate</name>
    </ligand>
</feature>
<keyword evidence="3 8" id="KW-0819">tRNA processing</keyword>
<feature type="binding site" evidence="8">
    <location>
        <begin position="136"/>
        <end position="140"/>
    </location>
    <ligand>
        <name>substrate</name>
    </ligand>
</feature>
<dbReference type="CDD" id="cd24133">
    <property type="entry name" value="ASKHA_NBD_TsaD_bac"/>
    <property type="match status" value="1"/>
</dbReference>
<evidence type="ECO:0000256" key="7">
    <source>
        <dbReference type="ARBA" id="ARBA00048117"/>
    </source>
</evidence>
<proteinExistence type="inferred from homology"/>
<sequence length="343" mass="37074">MKDIKILAVESSCDETAVAVVENGNKILSSVVATQIDVHKDFGGVIPEVASRIHVENISMVIEEALKKAELDMPDIDAVAFTQGPGLVGCLHIGVQAAKTLAWAFDKPLVPVHHIAGHIYANRFLTDLAFPLLALVVSGGHTELVYMKDEWSFQILGTTQDDAIGEAGDKVGRVLGLPYPGGVYVDKLAKEGKPIYTLSKPKTEQALDFSFSGLKSSVLQFIDRQKRQGLEFNAADLAASYQETALDALLLRARKALTQYQPKQMLLAGGVAANSRLREKIQEELAIEYPTIDFVIPPLSYCTDNAAMIGAAGYVAYKHGVRASYDCSADPGLELENVEEASV</sequence>
<keyword evidence="11" id="KW-1185">Reference proteome</keyword>
<comment type="cofactor">
    <cofactor evidence="8">
        <name>Fe(2+)</name>
        <dbReference type="ChEBI" id="CHEBI:29033"/>
    </cofactor>
    <text evidence="8">Binds 1 Fe(2+) ion per subunit.</text>
</comment>
<evidence type="ECO:0000256" key="3">
    <source>
        <dbReference type="ARBA" id="ARBA00022694"/>
    </source>
</evidence>
<accession>A0A415P127</accession>
<dbReference type="SUPFAM" id="SSF53067">
    <property type="entry name" value="Actin-like ATPase domain"/>
    <property type="match status" value="1"/>
</dbReference>
<evidence type="ECO:0000256" key="1">
    <source>
        <dbReference type="ARBA" id="ARBA00022490"/>
    </source>
</evidence>
<dbReference type="Gene3D" id="3.30.420.40">
    <property type="match status" value="2"/>
</dbReference>
<comment type="function">
    <text evidence="8">Required for the formation of a threonylcarbamoyl group on adenosine at position 37 (t(6)A37) in tRNAs that read codons beginning with adenine. Is involved in the transfer of the threonylcarbamoyl moiety of threonylcarbamoyl-AMP (TC-AMP) to the N6 group of A37, together with TsaE and TsaB. TsaD likely plays a direct catalytic role in this reaction.</text>
</comment>
<dbReference type="InterPro" id="IPR017861">
    <property type="entry name" value="KAE1/TsaD"/>
</dbReference>
<dbReference type="FunFam" id="3.30.420.40:FF:000040">
    <property type="entry name" value="tRNA N6-adenosine threonylcarbamoyltransferase"/>
    <property type="match status" value="1"/>
</dbReference>
<dbReference type="InterPro" id="IPR017860">
    <property type="entry name" value="Peptidase_M22_CS"/>
</dbReference>
<dbReference type="GO" id="GO:0002949">
    <property type="term" value="P:tRNA threonylcarbamoyladenosine modification"/>
    <property type="evidence" value="ECO:0007669"/>
    <property type="project" value="UniProtKB-UniRule"/>
</dbReference>
<dbReference type="InterPro" id="IPR022450">
    <property type="entry name" value="TsaD"/>
</dbReference>
<dbReference type="GO" id="GO:0061711">
    <property type="term" value="F:tRNA N(6)-L-threonylcarbamoyladenine synthase activity"/>
    <property type="evidence" value="ECO:0007669"/>
    <property type="project" value="UniProtKB-EC"/>
</dbReference>
<dbReference type="InterPro" id="IPR000905">
    <property type="entry name" value="Gcp-like_dom"/>
</dbReference>
<dbReference type="PROSITE" id="PS01016">
    <property type="entry name" value="GLYCOPROTEASE"/>
    <property type="match status" value="1"/>
</dbReference>
<feature type="binding site" evidence="8">
    <location>
        <position position="169"/>
    </location>
    <ligand>
        <name>substrate</name>
    </ligand>
</feature>
<evidence type="ECO:0000256" key="4">
    <source>
        <dbReference type="ARBA" id="ARBA00022723"/>
    </source>
</evidence>
<dbReference type="RefSeq" id="WP_118365889.1">
    <property type="nucleotide sequence ID" value="NZ_CAJKGD010000045.1"/>
</dbReference>
<dbReference type="InterPro" id="IPR043129">
    <property type="entry name" value="ATPase_NBD"/>
</dbReference>
<keyword evidence="2 8" id="KW-0808">Transferase</keyword>
<feature type="binding site" evidence="8">
    <location>
        <position position="186"/>
    </location>
    <ligand>
        <name>substrate</name>
    </ligand>
</feature>
<comment type="catalytic activity">
    <reaction evidence="7 8">
        <text>L-threonylcarbamoyladenylate + adenosine(37) in tRNA = N(6)-L-threonylcarbamoyladenosine(37) in tRNA + AMP + H(+)</text>
        <dbReference type="Rhea" id="RHEA:37059"/>
        <dbReference type="Rhea" id="RHEA-COMP:10162"/>
        <dbReference type="Rhea" id="RHEA-COMP:10163"/>
        <dbReference type="ChEBI" id="CHEBI:15378"/>
        <dbReference type="ChEBI" id="CHEBI:73682"/>
        <dbReference type="ChEBI" id="CHEBI:74411"/>
        <dbReference type="ChEBI" id="CHEBI:74418"/>
        <dbReference type="ChEBI" id="CHEBI:456215"/>
        <dbReference type="EC" id="2.3.1.234"/>
    </reaction>
</comment>
<organism evidence="10 11">
    <name type="scientific">Amedibacillus dolichus</name>
    <dbReference type="NCBI Taxonomy" id="31971"/>
    <lineage>
        <taxon>Bacteria</taxon>
        <taxon>Bacillati</taxon>
        <taxon>Bacillota</taxon>
        <taxon>Erysipelotrichia</taxon>
        <taxon>Erysipelotrichales</taxon>
        <taxon>Erysipelotrichaceae</taxon>
        <taxon>Amedibacillus</taxon>
    </lineage>
</organism>